<dbReference type="EMBL" id="UYJE01002656">
    <property type="protein sequence ID" value="VDI12599.1"/>
    <property type="molecule type" value="Genomic_DNA"/>
</dbReference>
<evidence type="ECO:0000259" key="2">
    <source>
        <dbReference type="Pfam" id="PF01683"/>
    </source>
</evidence>
<organism evidence="3 4">
    <name type="scientific">Mytilus galloprovincialis</name>
    <name type="common">Mediterranean mussel</name>
    <dbReference type="NCBI Taxonomy" id="29158"/>
    <lineage>
        <taxon>Eukaryota</taxon>
        <taxon>Metazoa</taxon>
        <taxon>Spiralia</taxon>
        <taxon>Lophotrochozoa</taxon>
        <taxon>Mollusca</taxon>
        <taxon>Bivalvia</taxon>
        <taxon>Autobranchia</taxon>
        <taxon>Pteriomorphia</taxon>
        <taxon>Mytilida</taxon>
        <taxon>Mytiloidea</taxon>
        <taxon>Mytilidae</taxon>
        <taxon>Mytilinae</taxon>
        <taxon>Mytilus</taxon>
    </lineage>
</organism>
<feature type="domain" description="EB" evidence="2">
    <location>
        <begin position="59"/>
        <end position="102"/>
    </location>
</feature>
<dbReference type="InterPro" id="IPR006149">
    <property type="entry name" value="EB_dom"/>
</dbReference>
<evidence type="ECO:0000313" key="4">
    <source>
        <dbReference type="Proteomes" id="UP000596742"/>
    </source>
</evidence>
<dbReference type="AlphaFoldDB" id="A0A8B6CZ77"/>
<dbReference type="Proteomes" id="UP000596742">
    <property type="component" value="Unassembled WGS sequence"/>
</dbReference>
<proteinExistence type="predicted"/>
<feature type="chain" id="PRO_5032589283" description="EB domain-containing protein" evidence="1">
    <location>
        <begin position="25"/>
        <end position="151"/>
    </location>
</feature>
<keyword evidence="4" id="KW-1185">Reference proteome</keyword>
<protein>
    <recommendedName>
        <fullName evidence="2">EB domain-containing protein</fullName>
    </recommendedName>
</protein>
<dbReference type="OrthoDB" id="5912242at2759"/>
<sequence>MGYLYTVVLLILPLIALYFQFAVSAGVPVGEACTNTSNCTDNIANTECKGGKCQCVITHYQIKNTCVDKVALGASCNATMPCLDTNSKCEKTCVCKDSFYKDTTSDSKCKPSIYPNVTCGTPKNESCVVNAYCNSTSFCVCEIGFTATKTS</sequence>
<name>A0A8B6CZ77_MYTGA</name>
<reference evidence="3" key="1">
    <citation type="submission" date="2018-11" db="EMBL/GenBank/DDBJ databases">
        <authorList>
            <person name="Alioto T."/>
            <person name="Alioto T."/>
        </authorList>
    </citation>
    <scope>NUCLEOTIDE SEQUENCE</scope>
</reference>
<feature type="signal peptide" evidence="1">
    <location>
        <begin position="1"/>
        <end position="24"/>
    </location>
</feature>
<evidence type="ECO:0000313" key="3">
    <source>
        <dbReference type="EMBL" id="VDI12599.1"/>
    </source>
</evidence>
<comment type="caution">
    <text evidence="3">The sequence shown here is derived from an EMBL/GenBank/DDBJ whole genome shotgun (WGS) entry which is preliminary data.</text>
</comment>
<evidence type="ECO:0000256" key="1">
    <source>
        <dbReference type="SAM" id="SignalP"/>
    </source>
</evidence>
<keyword evidence="1" id="KW-0732">Signal</keyword>
<accession>A0A8B6CZ77</accession>
<gene>
    <name evidence="3" type="ORF">MGAL_10B009570</name>
</gene>
<dbReference type="Pfam" id="PF01683">
    <property type="entry name" value="EB"/>
    <property type="match status" value="1"/>
</dbReference>